<evidence type="ECO:0000256" key="2">
    <source>
        <dbReference type="PROSITE-ProRule" id="PRU00982"/>
    </source>
</evidence>
<dbReference type="Proteomes" id="UP001161247">
    <property type="component" value="Chromosome 1"/>
</dbReference>
<keyword evidence="5" id="KW-1185">Reference proteome</keyword>
<reference evidence="4" key="1">
    <citation type="submission" date="2023-03" db="EMBL/GenBank/DDBJ databases">
        <authorList>
            <person name="Julca I."/>
        </authorList>
    </citation>
    <scope>NUCLEOTIDE SEQUENCE</scope>
</reference>
<keyword evidence="1" id="KW-0833">Ubl conjugation pathway</keyword>
<comment type="similarity">
    <text evidence="2">Belongs to the NPH3 family.</text>
</comment>
<dbReference type="PROSITE" id="PS51649">
    <property type="entry name" value="NPH3"/>
    <property type="match status" value="1"/>
</dbReference>
<dbReference type="EMBL" id="OX459118">
    <property type="protein sequence ID" value="CAI9087089.1"/>
    <property type="molecule type" value="Genomic_DNA"/>
</dbReference>
<organism evidence="4 5">
    <name type="scientific">Oldenlandia corymbosa var. corymbosa</name>
    <dbReference type="NCBI Taxonomy" id="529605"/>
    <lineage>
        <taxon>Eukaryota</taxon>
        <taxon>Viridiplantae</taxon>
        <taxon>Streptophyta</taxon>
        <taxon>Embryophyta</taxon>
        <taxon>Tracheophyta</taxon>
        <taxon>Spermatophyta</taxon>
        <taxon>Magnoliopsida</taxon>
        <taxon>eudicotyledons</taxon>
        <taxon>Gunneridae</taxon>
        <taxon>Pentapetalae</taxon>
        <taxon>asterids</taxon>
        <taxon>lamiids</taxon>
        <taxon>Gentianales</taxon>
        <taxon>Rubiaceae</taxon>
        <taxon>Rubioideae</taxon>
        <taxon>Spermacoceae</taxon>
        <taxon>Hedyotis-Oldenlandia complex</taxon>
        <taxon>Oldenlandia</taxon>
    </lineage>
</organism>
<evidence type="ECO:0000259" key="3">
    <source>
        <dbReference type="PROSITE" id="PS51649"/>
    </source>
</evidence>
<dbReference type="InterPro" id="IPR043454">
    <property type="entry name" value="NPH3/RPT2-like"/>
</dbReference>
<evidence type="ECO:0000313" key="4">
    <source>
        <dbReference type="EMBL" id="CAI9087089.1"/>
    </source>
</evidence>
<name>A0AAV1BUV2_OLDCO</name>
<dbReference type="Pfam" id="PF03000">
    <property type="entry name" value="NPH3"/>
    <property type="match status" value="1"/>
</dbReference>
<gene>
    <name evidence="4" type="ORF">OLC1_LOCUS8</name>
</gene>
<dbReference type="AlphaFoldDB" id="A0AAV1BUV2"/>
<evidence type="ECO:0000256" key="1">
    <source>
        <dbReference type="ARBA" id="ARBA00022786"/>
    </source>
</evidence>
<proteinExistence type="inferred from homology"/>
<evidence type="ECO:0000313" key="5">
    <source>
        <dbReference type="Proteomes" id="UP001161247"/>
    </source>
</evidence>
<accession>A0AAV1BUV2</accession>
<dbReference type="PANTHER" id="PTHR32370">
    <property type="entry name" value="OS12G0117600 PROTEIN"/>
    <property type="match status" value="1"/>
</dbReference>
<dbReference type="InterPro" id="IPR027356">
    <property type="entry name" value="NPH3_dom"/>
</dbReference>
<protein>
    <submittedName>
        <fullName evidence="4">OLC1v1021075C1</fullName>
    </submittedName>
</protein>
<sequence>MGKLIDSYLEAEAIDVNTSLQQVTSLAATVPEIARPEHDELYKAINIYLQEHPDLTKAGKKLLCYMLDSKELSTEMQMEVVRNERLPVSSLLQSREN</sequence>
<feature type="domain" description="NPH3" evidence="3">
    <location>
        <begin position="1"/>
        <end position="97"/>
    </location>
</feature>